<protein>
    <submittedName>
        <fullName evidence="1">Uncharacterized protein</fullName>
    </submittedName>
</protein>
<comment type="caution">
    <text evidence="1">The sequence shown here is derived from an EMBL/GenBank/DDBJ whole genome shotgun (WGS) entry which is preliminary data.</text>
</comment>
<reference evidence="1" key="1">
    <citation type="submission" date="2023-07" db="EMBL/GenBank/DDBJ databases">
        <title>A collection of bacterial strains from the Burkholderia cepacia Research Laboratory and Repository.</title>
        <authorList>
            <person name="Lipuma J."/>
            <person name="Spilker T."/>
            <person name="Caverly L."/>
        </authorList>
    </citation>
    <scope>NUCLEOTIDE SEQUENCE</scope>
    <source>
        <strain evidence="1">AU44268</strain>
    </source>
</reference>
<sequence length="83" mass="9832">MKERNSIPKCRYKLELDDSIYYGDEYSIDGDFIKFHALAHCYLWGGAFSGIHMDFEPCDKTIEINKYVLERNENGFDFNAMKY</sequence>
<organism evidence="1 2">
    <name type="scientific">Burkholderia vietnamiensis</name>
    <dbReference type="NCBI Taxonomy" id="60552"/>
    <lineage>
        <taxon>Bacteria</taxon>
        <taxon>Pseudomonadati</taxon>
        <taxon>Pseudomonadota</taxon>
        <taxon>Betaproteobacteria</taxon>
        <taxon>Burkholderiales</taxon>
        <taxon>Burkholderiaceae</taxon>
        <taxon>Burkholderia</taxon>
        <taxon>Burkholderia cepacia complex</taxon>
    </lineage>
</organism>
<name>A0AAW7T8I2_BURVI</name>
<proteinExistence type="predicted"/>
<evidence type="ECO:0000313" key="1">
    <source>
        <dbReference type="EMBL" id="MDN7798323.1"/>
    </source>
</evidence>
<dbReference type="Proteomes" id="UP001171620">
    <property type="component" value="Unassembled WGS sequence"/>
</dbReference>
<gene>
    <name evidence="1" type="ORF">QZM33_25615</name>
</gene>
<accession>A0AAW7T8I2</accession>
<dbReference type="EMBL" id="JAUJRV010000029">
    <property type="protein sequence ID" value="MDN7798323.1"/>
    <property type="molecule type" value="Genomic_DNA"/>
</dbReference>
<dbReference type="AlphaFoldDB" id="A0AAW7T8I2"/>
<evidence type="ECO:0000313" key="2">
    <source>
        <dbReference type="Proteomes" id="UP001171620"/>
    </source>
</evidence>
<dbReference type="RefSeq" id="WP_146123441.1">
    <property type="nucleotide sequence ID" value="NZ_JAUJRV010000029.1"/>
</dbReference>